<organism evidence="14 15">
    <name type="scientific">Candidatus Merdivivens pullistercoris</name>
    <dbReference type="NCBI Taxonomy" id="2840873"/>
    <lineage>
        <taxon>Bacteria</taxon>
        <taxon>Pseudomonadati</taxon>
        <taxon>Bacteroidota</taxon>
        <taxon>Bacteroidia</taxon>
        <taxon>Bacteroidales</taxon>
        <taxon>Muribaculaceae</taxon>
        <taxon>Muribaculaceae incertae sedis</taxon>
        <taxon>Candidatus Merdivivens</taxon>
    </lineage>
</organism>
<keyword evidence="2 10" id="KW-0813">Transport</keyword>
<name>A0A9D9I1Y2_9BACT</name>
<feature type="domain" description="TonB-dependent receptor-like beta-barrel" evidence="12">
    <location>
        <begin position="271"/>
        <end position="671"/>
    </location>
</feature>
<dbReference type="Gene3D" id="2.40.170.20">
    <property type="entry name" value="TonB-dependent receptor, beta-barrel domain"/>
    <property type="match status" value="1"/>
</dbReference>
<dbReference type="InterPro" id="IPR012910">
    <property type="entry name" value="Plug_dom"/>
</dbReference>
<dbReference type="Proteomes" id="UP000823597">
    <property type="component" value="Unassembled WGS sequence"/>
</dbReference>
<keyword evidence="3 10" id="KW-1134">Transmembrane beta strand</keyword>
<evidence type="ECO:0000256" key="7">
    <source>
        <dbReference type="ARBA" id="ARBA00023136"/>
    </source>
</evidence>
<evidence type="ECO:0000256" key="2">
    <source>
        <dbReference type="ARBA" id="ARBA00022448"/>
    </source>
</evidence>
<dbReference type="AlphaFoldDB" id="A0A9D9I1Y2"/>
<dbReference type="Gene3D" id="2.170.130.10">
    <property type="entry name" value="TonB-dependent receptor, plug domain"/>
    <property type="match status" value="1"/>
</dbReference>
<dbReference type="GO" id="GO:0015344">
    <property type="term" value="F:siderophore uptake transmembrane transporter activity"/>
    <property type="evidence" value="ECO:0007669"/>
    <property type="project" value="TreeGrafter"/>
</dbReference>
<evidence type="ECO:0000313" key="15">
    <source>
        <dbReference type="Proteomes" id="UP000823597"/>
    </source>
</evidence>
<comment type="caution">
    <text evidence="14">The sequence shown here is derived from an EMBL/GenBank/DDBJ whole genome shotgun (WGS) entry which is preliminary data.</text>
</comment>
<dbReference type="EMBL" id="JADIME010000009">
    <property type="protein sequence ID" value="MBO8464504.1"/>
    <property type="molecule type" value="Genomic_DNA"/>
</dbReference>
<comment type="subcellular location">
    <subcellularLocation>
        <location evidence="1 10">Cell outer membrane</location>
        <topology evidence="1 10">Multi-pass membrane protein</topology>
    </subcellularLocation>
</comment>
<dbReference type="InterPro" id="IPR000531">
    <property type="entry name" value="Beta-barrel_TonB"/>
</dbReference>
<evidence type="ECO:0000259" key="12">
    <source>
        <dbReference type="Pfam" id="PF00593"/>
    </source>
</evidence>
<dbReference type="PROSITE" id="PS52016">
    <property type="entry name" value="TONB_DEPENDENT_REC_3"/>
    <property type="match status" value="1"/>
</dbReference>
<proteinExistence type="inferred from homology"/>
<gene>
    <name evidence="14" type="ORF">IAB93_00730</name>
</gene>
<evidence type="ECO:0000256" key="4">
    <source>
        <dbReference type="ARBA" id="ARBA00022692"/>
    </source>
</evidence>
<dbReference type="GO" id="GO:0009279">
    <property type="term" value="C:cell outer membrane"/>
    <property type="evidence" value="ECO:0007669"/>
    <property type="project" value="UniProtKB-SubCell"/>
</dbReference>
<comment type="similarity">
    <text evidence="10 11">Belongs to the TonB-dependent receptor family.</text>
</comment>
<evidence type="ECO:0000256" key="6">
    <source>
        <dbReference type="ARBA" id="ARBA00023077"/>
    </source>
</evidence>
<sequence>MAAPVPESCPAGFTPAVTDSIRTEDAGIPKTVKTDTSKIKVDTLDEAVVTAVRKSEIIPSQTLAGEQLKKLSANSVTDALRYFSGVQIKDYGGIGGLKTVNVRSLGSQHVGVFYDGIQIGNAQNGTVDLGRFSMDNMEMISVYNGQKSDIFQSAKDFASAAAFYMRSRRPVFGEKRNNFDIKIRTGSFDLIDGSLTWDFKINDRVSSSVNAEVMNTSGKYKFRYKKTGLDGGGYDTTETRRNGDVFSIRAEAAVFGKIRGGDWDAKIYFYNSDRGYPGAAVKEDYGISLLNEDRQKDRNIFIQTSLTQTVSKTYSYRFRAKYSNDYMNYVMPPESTVQPMDNHYWQQELYFTTSHLFSPFRFWHINLAADLQWNRLDAKGTDMFNANFIQPRRITALAALATSFNLDCGLDMQASVLYTYVHDMGKRKDIEPAKDKNIFAPAAILSYRPWKKTDLTFRAFYKKIFRMPTFNDLYYVQTGSRDLRPEYTTQYDIGAAYRKRFAKGVFAGIEATADAYYNTVKDKIIATPTSNQLVWTMVNLGLVRIKGIDIMLAPSFRFGEVEATARLSYTFQRAQDFTEEKKGEDLGPGVEDYYGDQIPYVPVHSGSAVINCTYGTWSFNYSFIYTGERWMLGGNIPVNYIQPWYTSDISIAKTFGIRDTELSVTLDVNNIFNQQYEVVKWYPMPGTNFKITLGYSF</sequence>
<evidence type="ECO:0000256" key="11">
    <source>
        <dbReference type="RuleBase" id="RU003357"/>
    </source>
</evidence>
<feature type="domain" description="TonB-dependent receptor plug" evidence="13">
    <location>
        <begin position="59"/>
        <end position="152"/>
    </location>
</feature>
<dbReference type="InterPro" id="IPR039426">
    <property type="entry name" value="TonB-dep_rcpt-like"/>
</dbReference>
<keyword evidence="4 10" id="KW-0812">Transmembrane</keyword>
<dbReference type="Pfam" id="PF07715">
    <property type="entry name" value="Plug"/>
    <property type="match status" value="1"/>
</dbReference>
<evidence type="ECO:0000259" key="13">
    <source>
        <dbReference type="Pfam" id="PF07715"/>
    </source>
</evidence>
<dbReference type="SUPFAM" id="SSF56935">
    <property type="entry name" value="Porins"/>
    <property type="match status" value="1"/>
</dbReference>
<keyword evidence="7 10" id="KW-0472">Membrane</keyword>
<keyword evidence="9 10" id="KW-0998">Cell outer membrane</keyword>
<reference evidence="14" key="2">
    <citation type="journal article" date="2021" name="PeerJ">
        <title>Extensive microbial diversity within the chicken gut microbiome revealed by metagenomics and culture.</title>
        <authorList>
            <person name="Gilroy R."/>
            <person name="Ravi A."/>
            <person name="Getino M."/>
            <person name="Pursley I."/>
            <person name="Horton D.L."/>
            <person name="Alikhan N.F."/>
            <person name="Baker D."/>
            <person name="Gharbi K."/>
            <person name="Hall N."/>
            <person name="Watson M."/>
            <person name="Adriaenssens E.M."/>
            <person name="Foster-Nyarko E."/>
            <person name="Jarju S."/>
            <person name="Secka A."/>
            <person name="Antonio M."/>
            <person name="Oren A."/>
            <person name="Chaudhuri R.R."/>
            <person name="La Ragione R."/>
            <person name="Hildebrand F."/>
            <person name="Pallen M.J."/>
        </authorList>
    </citation>
    <scope>NUCLEOTIDE SEQUENCE</scope>
    <source>
        <strain evidence="14">10037</strain>
    </source>
</reference>
<keyword evidence="5" id="KW-0732">Signal</keyword>
<dbReference type="GO" id="GO:0044718">
    <property type="term" value="P:siderophore transmembrane transport"/>
    <property type="evidence" value="ECO:0007669"/>
    <property type="project" value="TreeGrafter"/>
</dbReference>
<dbReference type="InterPro" id="IPR036942">
    <property type="entry name" value="Beta-barrel_TonB_sf"/>
</dbReference>
<evidence type="ECO:0000256" key="9">
    <source>
        <dbReference type="ARBA" id="ARBA00023237"/>
    </source>
</evidence>
<keyword evidence="8 14" id="KW-0675">Receptor</keyword>
<evidence type="ECO:0000256" key="5">
    <source>
        <dbReference type="ARBA" id="ARBA00022729"/>
    </source>
</evidence>
<protein>
    <submittedName>
        <fullName evidence="14">TonB-dependent receptor</fullName>
    </submittedName>
</protein>
<accession>A0A9D9I1Y2</accession>
<dbReference type="Pfam" id="PF00593">
    <property type="entry name" value="TonB_dep_Rec_b-barrel"/>
    <property type="match status" value="1"/>
</dbReference>
<evidence type="ECO:0000313" key="14">
    <source>
        <dbReference type="EMBL" id="MBO8464504.1"/>
    </source>
</evidence>
<evidence type="ECO:0000256" key="3">
    <source>
        <dbReference type="ARBA" id="ARBA00022452"/>
    </source>
</evidence>
<evidence type="ECO:0000256" key="1">
    <source>
        <dbReference type="ARBA" id="ARBA00004571"/>
    </source>
</evidence>
<evidence type="ECO:0000256" key="10">
    <source>
        <dbReference type="PROSITE-ProRule" id="PRU01360"/>
    </source>
</evidence>
<keyword evidence="6 11" id="KW-0798">TonB box</keyword>
<reference evidence="14" key="1">
    <citation type="submission" date="2020-10" db="EMBL/GenBank/DDBJ databases">
        <authorList>
            <person name="Gilroy R."/>
        </authorList>
    </citation>
    <scope>NUCLEOTIDE SEQUENCE</scope>
    <source>
        <strain evidence="14">10037</strain>
    </source>
</reference>
<dbReference type="InterPro" id="IPR037066">
    <property type="entry name" value="Plug_dom_sf"/>
</dbReference>
<dbReference type="PANTHER" id="PTHR30069">
    <property type="entry name" value="TONB-DEPENDENT OUTER MEMBRANE RECEPTOR"/>
    <property type="match status" value="1"/>
</dbReference>
<evidence type="ECO:0000256" key="8">
    <source>
        <dbReference type="ARBA" id="ARBA00023170"/>
    </source>
</evidence>
<dbReference type="PANTHER" id="PTHR30069:SF29">
    <property type="entry name" value="HEMOGLOBIN AND HEMOGLOBIN-HAPTOGLOBIN-BINDING PROTEIN 1-RELATED"/>
    <property type="match status" value="1"/>
</dbReference>